<evidence type="ECO:0000313" key="2">
    <source>
        <dbReference type="EMBL" id="KKK61013.1"/>
    </source>
</evidence>
<protein>
    <submittedName>
        <fullName evidence="2">Uncharacterized protein</fullName>
    </submittedName>
</protein>
<comment type="caution">
    <text evidence="2">The sequence shown here is derived from an EMBL/GenBank/DDBJ whole genome shotgun (WGS) entry which is preliminary data.</text>
</comment>
<feature type="compositionally biased region" description="Low complexity" evidence="1">
    <location>
        <begin position="54"/>
        <end position="65"/>
    </location>
</feature>
<proteinExistence type="predicted"/>
<dbReference type="AlphaFoldDB" id="A0A0F8WWH7"/>
<dbReference type="EMBL" id="LAZR01062685">
    <property type="protein sequence ID" value="KKK61013.1"/>
    <property type="molecule type" value="Genomic_DNA"/>
</dbReference>
<name>A0A0F8WWH7_9ZZZZ</name>
<gene>
    <name evidence="2" type="ORF">LCGC14_3018570</name>
</gene>
<evidence type="ECO:0000256" key="1">
    <source>
        <dbReference type="SAM" id="MobiDB-lite"/>
    </source>
</evidence>
<feature type="region of interest" description="Disordered" evidence="1">
    <location>
        <begin position="54"/>
        <end position="107"/>
    </location>
</feature>
<feature type="compositionally biased region" description="Basic residues" evidence="1">
    <location>
        <begin position="69"/>
        <end position="79"/>
    </location>
</feature>
<sequence length="139" mass="14939">MNDTLDLLLTSEQAAELMRSCGIEPEPDQRPDGELSLLMSADEALRLLTRLRSASESSKASSCASGPFRHPRTAKRRLPRFLGSSVSPSLNAGTYQQTSRSENRSYNLYPGSECIYATVVRGIENAQSILAAAASASAS</sequence>
<organism evidence="2">
    <name type="scientific">marine sediment metagenome</name>
    <dbReference type="NCBI Taxonomy" id="412755"/>
    <lineage>
        <taxon>unclassified sequences</taxon>
        <taxon>metagenomes</taxon>
        <taxon>ecological metagenomes</taxon>
    </lineage>
</organism>
<accession>A0A0F8WWH7</accession>
<reference evidence="2" key="1">
    <citation type="journal article" date="2015" name="Nature">
        <title>Complex archaea that bridge the gap between prokaryotes and eukaryotes.</title>
        <authorList>
            <person name="Spang A."/>
            <person name="Saw J.H."/>
            <person name="Jorgensen S.L."/>
            <person name="Zaremba-Niedzwiedzka K."/>
            <person name="Martijn J."/>
            <person name="Lind A.E."/>
            <person name="van Eijk R."/>
            <person name="Schleper C."/>
            <person name="Guy L."/>
            <person name="Ettema T.J."/>
        </authorList>
    </citation>
    <scope>NUCLEOTIDE SEQUENCE</scope>
</reference>
<feature type="compositionally biased region" description="Polar residues" evidence="1">
    <location>
        <begin position="84"/>
        <end position="106"/>
    </location>
</feature>